<comment type="caution">
    <text evidence="2">The sequence shown here is derived from an EMBL/GenBank/DDBJ whole genome shotgun (WGS) entry which is preliminary data.</text>
</comment>
<reference evidence="3" key="2">
    <citation type="submission" date="2015-07" db="EMBL/GenBank/DDBJ databases">
        <title>Contrasting host-pathogen interactions and genome evolution in two generalist and specialist microsporidian pathogens of mosquitoes.</title>
        <authorList>
            <consortium name="The Broad Institute Genomics Platform"/>
            <consortium name="The Broad Institute Genome Sequencing Center for Infectious Disease"/>
            <person name="Cuomo C.A."/>
            <person name="Sanscrainte N.D."/>
            <person name="Goldberg J.M."/>
            <person name="Heiman D."/>
            <person name="Young S."/>
            <person name="Zeng Q."/>
            <person name="Becnel J.J."/>
            <person name="Birren B.W."/>
        </authorList>
    </citation>
    <scope>NUCLEOTIDE SEQUENCE [LARGE SCALE GENOMIC DNA]</scope>
    <source>
        <strain evidence="3">USNM 41457</strain>
    </source>
</reference>
<feature type="transmembrane region" description="Helical" evidence="1">
    <location>
        <begin position="43"/>
        <end position="59"/>
    </location>
</feature>
<feature type="transmembrane region" description="Helical" evidence="1">
    <location>
        <begin position="219"/>
        <end position="238"/>
    </location>
</feature>
<feature type="transmembrane region" description="Helical" evidence="1">
    <location>
        <begin position="164"/>
        <end position="183"/>
    </location>
</feature>
<accession>J9DLQ5</accession>
<organism evidence="2 3">
    <name type="scientific">Edhazardia aedis (strain USNM 41457)</name>
    <name type="common">Microsporidian parasite</name>
    <dbReference type="NCBI Taxonomy" id="1003232"/>
    <lineage>
        <taxon>Eukaryota</taxon>
        <taxon>Fungi</taxon>
        <taxon>Fungi incertae sedis</taxon>
        <taxon>Microsporidia</taxon>
        <taxon>Edhazardia</taxon>
    </lineage>
</organism>
<feature type="transmembrane region" description="Helical" evidence="1">
    <location>
        <begin position="189"/>
        <end position="207"/>
    </location>
</feature>
<dbReference type="AlphaFoldDB" id="J9DLQ5"/>
<evidence type="ECO:0000313" key="3">
    <source>
        <dbReference type="Proteomes" id="UP000003163"/>
    </source>
</evidence>
<dbReference type="Proteomes" id="UP000003163">
    <property type="component" value="Unassembled WGS sequence"/>
</dbReference>
<dbReference type="InParanoid" id="J9DLQ5"/>
<gene>
    <name evidence="2" type="ORF">EDEG_03257</name>
</gene>
<feature type="transmembrane region" description="Helical" evidence="1">
    <location>
        <begin position="110"/>
        <end position="131"/>
    </location>
</feature>
<name>J9DLQ5_EDHAE</name>
<keyword evidence="1" id="KW-1133">Transmembrane helix</keyword>
<keyword evidence="1" id="KW-0812">Transmembrane</keyword>
<proteinExistence type="predicted"/>
<keyword evidence="3" id="KW-1185">Reference proteome</keyword>
<dbReference type="VEuPathDB" id="MicrosporidiaDB:EDEG_03257"/>
<evidence type="ECO:0008006" key="4">
    <source>
        <dbReference type="Google" id="ProtNLM"/>
    </source>
</evidence>
<keyword evidence="1" id="KW-0472">Membrane</keyword>
<feature type="transmembrane region" description="Helical" evidence="1">
    <location>
        <begin position="137"/>
        <end position="157"/>
    </location>
</feature>
<reference evidence="2 3" key="1">
    <citation type="submission" date="2011-08" db="EMBL/GenBank/DDBJ databases">
        <authorList>
            <person name="Liu Z.J."/>
            <person name="Shi F.L."/>
            <person name="Lu J.Q."/>
            <person name="Li M."/>
            <person name="Wang Z.L."/>
        </authorList>
    </citation>
    <scope>NUCLEOTIDE SEQUENCE [LARGE SCALE GENOMIC DNA]</scope>
    <source>
        <strain evidence="2 3">USNM 41457</strain>
    </source>
</reference>
<dbReference type="HOGENOM" id="CLU_871621_0_0_1"/>
<sequence>MQESKMEIIEKASGKPQFLDFKMVYKLFARGIGKLQKTSKMKTFLVIYLIIQILMAIYNKKSMSGYAFEGGKVIFWNNLHIIIFISTILSSFSIDYLLNQLESSTVLMEIMENSYTSITLFIYKVLLLIFYNTIFSLLSLSICFFMCMHISLLYLLINMIPSNAIIVSLLIVSFNSTFGVSFLGRLIEMFFIVIVQFCILGLSPIGFECLSYLNIPNIFHNFLVCSSLTLPIASNVIFSEALQLDLFVFAFKKDKNMQDSFNIWKDSMKDARLWLSNNIIPNELVFKSSLVSIPTWVVIGLVINSLRIKNQIKKMAEKT</sequence>
<protein>
    <recommendedName>
        <fullName evidence="4">ABC-2 type transporter domain-containing protein</fullName>
    </recommendedName>
</protein>
<feature type="transmembrane region" description="Helical" evidence="1">
    <location>
        <begin position="79"/>
        <end position="98"/>
    </location>
</feature>
<evidence type="ECO:0000313" key="2">
    <source>
        <dbReference type="EMBL" id="EJW02307.1"/>
    </source>
</evidence>
<evidence type="ECO:0000256" key="1">
    <source>
        <dbReference type="SAM" id="Phobius"/>
    </source>
</evidence>
<dbReference type="EMBL" id="AFBI03000078">
    <property type="protein sequence ID" value="EJW02307.1"/>
    <property type="molecule type" value="Genomic_DNA"/>
</dbReference>
<feature type="transmembrane region" description="Helical" evidence="1">
    <location>
        <begin position="284"/>
        <end position="306"/>
    </location>
</feature>